<dbReference type="PANTHER" id="PTHR45703:SF36">
    <property type="entry name" value="DYNEIN HEAVY CHAIN, CYTOPLASMIC"/>
    <property type="match status" value="1"/>
</dbReference>
<feature type="region of interest" description="Disordered" evidence="1">
    <location>
        <begin position="1"/>
        <end position="42"/>
    </location>
</feature>
<dbReference type="AlphaFoldDB" id="A0A8B8BXH6"/>
<evidence type="ECO:0000259" key="2">
    <source>
        <dbReference type="Pfam" id="PF18199"/>
    </source>
</evidence>
<dbReference type="RefSeq" id="XP_022308087.1">
    <property type="nucleotide sequence ID" value="XM_022452379.1"/>
</dbReference>
<evidence type="ECO:0000313" key="3">
    <source>
        <dbReference type="Proteomes" id="UP000694844"/>
    </source>
</evidence>
<dbReference type="GO" id="GO:0030286">
    <property type="term" value="C:dynein complex"/>
    <property type="evidence" value="ECO:0007669"/>
    <property type="project" value="InterPro"/>
</dbReference>
<proteinExistence type="predicted"/>
<evidence type="ECO:0000313" key="4">
    <source>
        <dbReference type="RefSeq" id="XP_022308087.1"/>
    </source>
</evidence>
<dbReference type="OrthoDB" id="5986589at2759"/>
<dbReference type="PANTHER" id="PTHR45703">
    <property type="entry name" value="DYNEIN HEAVY CHAIN"/>
    <property type="match status" value="1"/>
</dbReference>
<accession>A0A8B8BXH6</accession>
<dbReference type="Proteomes" id="UP000694844">
    <property type="component" value="Chromosome 9"/>
</dbReference>
<name>A0A8B8BXH6_CRAVI</name>
<feature type="compositionally biased region" description="Basic residues" evidence="1">
    <location>
        <begin position="1"/>
        <end position="23"/>
    </location>
</feature>
<dbReference type="GO" id="GO:0007018">
    <property type="term" value="P:microtubule-based movement"/>
    <property type="evidence" value="ECO:0007669"/>
    <property type="project" value="InterPro"/>
</dbReference>
<dbReference type="KEGG" id="cvn:111114092"/>
<dbReference type="InterPro" id="IPR026983">
    <property type="entry name" value="DHC"/>
</dbReference>
<dbReference type="GeneID" id="111114092"/>
<dbReference type="GO" id="GO:0051959">
    <property type="term" value="F:dynein light intermediate chain binding"/>
    <property type="evidence" value="ECO:0007669"/>
    <property type="project" value="InterPro"/>
</dbReference>
<dbReference type="InterPro" id="IPR042219">
    <property type="entry name" value="AAA_lid_11_sf"/>
</dbReference>
<dbReference type="Pfam" id="PF18199">
    <property type="entry name" value="Dynein_C"/>
    <property type="match status" value="1"/>
</dbReference>
<dbReference type="Gene3D" id="1.20.1270.280">
    <property type="match status" value="1"/>
</dbReference>
<sequence length="498" mass="56071">MYHKIKERLRQRSRTGKMRRRKKGDNESRASRSSLQMSRQASWDSKSRKVSVSNLSWFSRLLEEVVTNYFCMPRDDAKTEVAAISEEGMKSQYGETPVSIRDFAEIDKGVLVQHDIRVTCEKTGNFKSTLQKSYRSVAFLLNNSKLPNDEVISKASRIMPLALLHSLLQQQSFYGRNAFVHDCDWTLTDLALAVESFKKVMTKCPCDAGVSNLVSQIYSNHCTDLVDARVVEALTKLLSEYAANPSKHKISPSACPIHALLSDLLKSADENFNLKKAVEAMGEVIAKTYGLSDAADANIIARYSRAMSKDIVQVIGAPELFTRVTIGTQNLTLTQDSVFPIVWDSVQKLPKLPDTHKNHVSPVDTFVHFEMEGYKRLLEKVQSDMGEVQRASKGEAVPPKTLQGVIQGLNYDQVTNAWLSLTFPSCICLTQWIKDLPTKLQTISSYVLERPGVYNVASFLRPNLLFEAVKHQYARKHFKEVDSIHLENQLGCVQDRSG</sequence>
<feature type="domain" description="Dynein heavy chain C-terminal" evidence="2">
    <location>
        <begin position="336"/>
        <end position="489"/>
    </location>
</feature>
<evidence type="ECO:0000256" key="1">
    <source>
        <dbReference type="SAM" id="MobiDB-lite"/>
    </source>
</evidence>
<dbReference type="GO" id="GO:0045505">
    <property type="term" value="F:dynein intermediate chain binding"/>
    <property type="evidence" value="ECO:0007669"/>
    <property type="project" value="InterPro"/>
</dbReference>
<reference evidence="4" key="1">
    <citation type="submission" date="2025-08" db="UniProtKB">
        <authorList>
            <consortium name="RefSeq"/>
        </authorList>
    </citation>
    <scope>IDENTIFICATION</scope>
    <source>
        <tissue evidence="4">Whole sample</tissue>
    </source>
</reference>
<keyword evidence="3" id="KW-1185">Reference proteome</keyword>
<feature type="compositionally biased region" description="Polar residues" evidence="1">
    <location>
        <begin position="31"/>
        <end position="42"/>
    </location>
</feature>
<gene>
    <name evidence="4" type="primary">LOC111114092</name>
</gene>
<organism evidence="3 4">
    <name type="scientific">Crassostrea virginica</name>
    <name type="common">Eastern oyster</name>
    <dbReference type="NCBI Taxonomy" id="6565"/>
    <lineage>
        <taxon>Eukaryota</taxon>
        <taxon>Metazoa</taxon>
        <taxon>Spiralia</taxon>
        <taxon>Lophotrochozoa</taxon>
        <taxon>Mollusca</taxon>
        <taxon>Bivalvia</taxon>
        <taxon>Autobranchia</taxon>
        <taxon>Pteriomorphia</taxon>
        <taxon>Ostreida</taxon>
        <taxon>Ostreoidea</taxon>
        <taxon>Ostreidae</taxon>
        <taxon>Crassostrea</taxon>
    </lineage>
</organism>
<dbReference type="InterPro" id="IPR041228">
    <property type="entry name" value="Dynein_C"/>
</dbReference>
<dbReference type="Gene3D" id="1.10.8.720">
    <property type="entry name" value="Region D6 of dynein motor"/>
    <property type="match status" value="1"/>
</dbReference>
<protein>
    <submittedName>
        <fullName evidence="4">Uncharacterized protein LOC111114092</fullName>
    </submittedName>
</protein>